<evidence type="ECO:0000256" key="5">
    <source>
        <dbReference type="SAM" id="Phobius"/>
    </source>
</evidence>
<dbReference type="InterPro" id="IPR008952">
    <property type="entry name" value="Tetraspanin_EC2_sf"/>
</dbReference>
<name>A0A6J0UNK4_9SAUR</name>
<dbReference type="GeneID" id="110084586"/>
<keyword evidence="2 5" id="KW-0812">Transmembrane</keyword>
<evidence type="ECO:0000256" key="3">
    <source>
        <dbReference type="ARBA" id="ARBA00022989"/>
    </source>
</evidence>
<reference evidence="6" key="1">
    <citation type="submission" date="2025-05" db="UniProtKB">
        <authorList>
            <consortium name="RefSeq"/>
        </authorList>
    </citation>
    <scope>NUCLEOTIDE SEQUENCE [LARGE SCALE GENOMIC DNA]</scope>
</reference>
<dbReference type="PANTHER" id="PTHR19282">
    <property type="entry name" value="TETRASPANIN"/>
    <property type="match status" value="1"/>
</dbReference>
<evidence type="ECO:0000256" key="4">
    <source>
        <dbReference type="ARBA" id="ARBA00023136"/>
    </source>
</evidence>
<evidence type="ECO:0000256" key="2">
    <source>
        <dbReference type="ARBA" id="ARBA00022692"/>
    </source>
</evidence>
<feature type="transmembrane region" description="Helical" evidence="5">
    <location>
        <begin position="235"/>
        <end position="257"/>
    </location>
</feature>
<dbReference type="OrthoDB" id="10033535at2759"/>
<protein>
    <submittedName>
        <fullName evidence="7">Tetraspanin-3-like</fullName>
    </submittedName>
</protein>
<dbReference type="GO" id="GO:0005886">
    <property type="term" value="C:plasma membrane"/>
    <property type="evidence" value="ECO:0007669"/>
    <property type="project" value="TreeGrafter"/>
</dbReference>
<evidence type="ECO:0000256" key="1">
    <source>
        <dbReference type="ARBA" id="ARBA00004141"/>
    </source>
</evidence>
<proteinExistence type="predicted"/>
<dbReference type="InterPro" id="IPR018499">
    <property type="entry name" value="Tetraspanin/Peripherin"/>
</dbReference>
<comment type="subcellular location">
    <subcellularLocation>
        <location evidence="1">Membrane</location>
        <topology evidence="1">Multi-pass membrane protein</topology>
    </subcellularLocation>
</comment>
<feature type="transmembrane region" description="Helical" evidence="5">
    <location>
        <begin position="73"/>
        <end position="94"/>
    </location>
</feature>
<keyword evidence="4 5" id="KW-0472">Membrane</keyword>
<dbReference type="AlphaFoldDB" id="A0A6J0UNK4"/>
<accession>A0A6J0UNK4</accession>
<feature type="transmembrane region" description="Helical" evidence="5">
    <location>
        <begin position="28"/>
        <end position="61"/>
    </location>
</feature>
<dbReference type="Gene3D" id="1.10.1450.10">
    <property type="entry name" value="Tetraspanin"/>
    <property type="match status" value="1"/>
</dbReference>
<gene>
    <name evidence="7" type="primary">LOC110084586</name>
</gene>
<reference evidence="7" key="2">
    <citation type="submission" date="2025-08" db="UniProtKB">
        <authorList>
            <consortium name="RefSeq"/>
        </authorList>
    </citation>
    <scope>IDENTIFICATION</scope>
</reference>
<dbReference type="KEGG" id="pvt:110084586"/>
<evidence type="ECO:0000313" key="6">
    <source>
        <dbReference type="Proteomes" id="UP001652642"/>
    </source>
</evidence>
<dbReference type="InParanoid" id="A0A6J0UNK4"/>
<evidence type="ECO:0000313" key="7">
    <source>
        <dbReference type="RefSeq" id="XP_020659719.1"/>
    </source>
</evidence>
<organism evidence="6 7">
    <name type="scientific">Pogona vitticeps</name>
    <name type="common">central bearded dragon</name>
    <dbReference type="NCBI Taxonomy" id="103695"/>
    <lineage>
        <taxon>Eukaryota</taxon>
        <taxon>Metazoa</taxon>
        <taxon>Chordata</taxon>
        <taxon>Craniata</taxon>
        <taxon>Vertebrata</taxon>
        <taxon>Euteleostomi</taxon>
        <taxon>Lepidosauria</taxon>
        <taxon>Squamata</taxon>
        <taxon>Bifurcata</taxon>
        <taxon>Unidentata</taxon>
        <taxon>Episquamata</taxon>
        <taxon>Toxicofera</taxon>
        <taxon>Iguania</taxon>
        <taxon>Acrodonta</taxon>
        <taxon>Agamidae</taxon>
        <taxon>Amphibolurinae</taxon>
        <taxon>Pogona</taxon>
    </lineage>
</organism>
<dbReference type="Proteomes" id="UP001652642">
    <property type="component" value="Chromosome 2"/>
</dbReference>
<dbReference type="Pfam" id="PF00335">
    <property type="entry name" value="Tetraspanin"/>
    <property type="match status" value="1"/>
</dbReference>
<dbReference type="SUPFAM" id="SSF48652">
    <property type="entry name" value="Tetraspanin"/>
    <property type="match status" value="1"/>
</dbReference>
<sequence length="275" mass="31369">MISKMKGTRYSFNCSPSLMYKTQSWSRVFARVMLTFLGFFLWGAAVALLFGGIFVILTYQIYRIFIHNSFFAVPGWLAITAAFLLFPTGALAIYEPVRNSRPYRGTLMYLFLVLLCLEASSAVMTRIYLTNTSDQLKNNMQPFFHRCNRTAPAHCGSEAVDTIHKQLGCCGLSNYTDWMRMPQNHLRTTRPGIAPESCCKETHLDCHGNMSEPEKLFEEGCLKKLEERLSFVMQYMAWCCVVVGCLEILAALVNGMLMKEQPYRDFHLLESATFS</sequence>
<keyword evidence="3 5" id="KW-1133">Transmembrane helix</keyword>
<feature type="transmembrane region" description="Helical" evidence="5">
    <location>
        <begin position="106"/>
        <end position="129"/>
    </location>
</feature>
<dbReference type="RefSeq" id="XP_020659719.1">
    <property type="nucleotide sequence ID" value="XM_020804060.2"/>
</dbReference>
<dbReference type="PANTHER" id="PTHR19282:SF477">
    <property type="entry name" value="TETRASPANIN"/>
    <property type="match status" value="1"/>
</dbReference>
<keyword evidence="6" id="KW-1185">Reference proteome</keyword>